<comment type="caution">
    <text evidence="4">The sequence shown here is derived from an EMBL/GenBank/DDBJ whole genome shotgun (WGS) entry which is preliminary data.</text>
</comment>
<dbReference type="InterPro" id="IPR002346">
    <property type="entry name" value="Mopterin_DH_FAD-bd"/>
</dbReference>
<keyword evidence="5" id="KW-1185">Reference proteome</keyword>
<dbReference type="PROSITE" id="PS51387">
    <property type="entry name" value="FAD_PCMH"/>
    <property type="match status" value="1"/>
</dbReference>
<dbReference type="Gene3D" id="3.30.465.10">
    <property type="match status" value="2"/>
</dbReference>
<dbReference type="InterPro" id="IPR016166">
    <property type="entry name" value="FAD-bd_PCMH"/>
</dbReference>
<dbReference type="SUPFAM" id="SSF55447">
    <property type="entry name" value="CO dehydrogenase flavoprotein C-terminal domain-like"/>
    <property type="match status" value="1"/>
</dbReference>
<dbReference type="InterPro" id="IPR036683">
    <property type="entry name" value="CO_DH_flav_C_dom_sf"/>
</dbReference>
<gene>
    <name evidence="4" type="ORF">WG926_14800</name>
</gene>
<dbReference type="SMART" id="SM01092">
    <property type="entry name" value="CO_deh_flav_C"/>
    <property type="match status" value="1"/>
</dbReference>
<reference evidence="4 5" key="1">
    <citation type="submission" date="2024-03" db="EMBL/GenBank/DDBJ databases">
        <title>High-quality draft genome sequencing of Tistrella sp. BH-R2-4.</title>
        <authorList>
            <person name="Dong C."/>
        </authorList>
    </citation>
    <scope>NUCLEOTIDE SEQUENCE [LARGE SCALE GENOMIC DNA]</scope>
    <source>
        <strain evidence="4 5">BH-R2-4</strain>
    </source>
</reference>
<dbReference type="EMBL" id="JBBKTW010000005">
    <property type="protein sequence ID" value="MEN2989583.1"/>
    <property type="molecule type" value="Genomic_DNA"/>
</dbReference>
<dbReference type="PANTHER" id="PTHR42659">
    <property type="entry name" value="XANTHINE DEHYDROGENASE SUBUNIT C-RELATED"/>
    <property type="match status" value="1"/>
</dbReference>
<dbReference type="Pfam" id="PF03450">
    <property type="entry name" value="CO_deh_flav_C"/>
    <property type="match status" value="1"/>
</dbReference>
<organism evidence="4 5">
    <name type="scientific">Tistrella arctica</name>
    <dbReference type="NCBI Taxonomy" id="3133430"/>
    <lineage>
        <taxon>Bacteria</taxon>
        <taxon>Pseudomonadati</taxon>
        <taxon>Pseudomonadota</taxon>
        <taxon>Alphaproteobacteria</taxon>
        <taxon>Geminicoccales</taxon>
        <taxon>Geminicoccaceae</taxon>
        <taxon>Tistrella</taxon>
    </lineage>
</organism>
<dbReference type="InterPro" id="IPR036318">
    <property type="entry name" value="FAD-bd_PCMH-like_sf"/>
</dbReference>
<evidence type="ECO:0000313" key="4">
    <source>
        <dbReference type="EMBL" id="MEN2989583.1"/>
    </source>
</evidence>
<protein>
    <submittedName>
        <fullName evidence="4">FAD binding domain-containing protein</fullName>
    </submittedName>
</protein>
<dbReference type="InterPro" id="IPR016167">
    <property type="entry name" value="FAD-bd_PCMH_sub1"/>
</dbReference>
<evidence type="ECO:0000259" key="3">
    <source>
        <dbReference type="PROSITE" id="PS51387"/>
    </source>
</evidence>
<name>A0ABU9YLA1_9PROT</name>
<proteinExistence type="predicted"/>
<dbReference type="SUPFAM" id="SSF56176">
    <property type="entry name" value="FAD-binding/transporter-associated domain-like"/>
    <property type="match status" value="1"/>
</dbReference>
<keyword evidence="2" id="KW-0274">FAD</keyword>
<accession>A0ABU9YLA1</accession>
<dbReference type="Gene3D" id="3.30.390.50">
    <property type="entry name" value="CO dehydrogenase flavoprotein, C-terminal domain"/>
    <property type="match status" value="1"/>
</dbReference>
<dbReference type="Proteomes" id="UP001413721">
    <property type="component" value="Unassembled WGS sequence"/>
</dbReference>
<evidence type="ECO:0000313" key="5">
    <source>
        <dbReference type="Proteomes" id="UP001413721"/>
    </source>
</evidence>
<dbReference type="InterPro" id="IPR005107">
    <property type="entry name" value="CO_DH_flav_C"/>
</dbReference>
<dbReference type="InterPro" id="IPR016169">
    <property type="entry name" value="FAD-bd_PCMH_sub2"/>
</dbReference>
<evidence type="ECO:0000256" key="2">
    <source>
        <dbReference type="ARBA" id="ARBA00022827"/>
    </source>
</evidence>
<dbReference type="PANTHER" id="PTHR42659:SF1">
    <property type="entry name" value="OXIDOREDUCTASE"/>
    <property type="match status" value="1"/>
</dbReference>
<keyword evidence="1" id="KW-0285">Flavoprotein</keyword>
<sequence length="337" mass="35364">MTPTGADQGQFIAGGTNLVDLMHLGVATPARLLDLDAAEDAADDPAQARRGITRPRPDMLRLGALTRMADAAADPLLRRHLPMLAQTLELAASPQIRNMASLGGNILQRTRCMYFRDTSWPCNKRAPGSGCAAIDGCSRQAAILGTSRHCIASYPGDFAQGLVAMDAVLDILGADGRRRPLPIADLHLLPGDRPDVETTLAPGEMITAIEVPAPAWAARSVFVKLRDRASFAFALVSVACALDLDATGHVREARLALGGVAAVPWRLPASEALLKGEVLTEDAANAAAVDAFTGAALRPDNAFKRDLGIAAITRALLAARDLPPAITPPATSDEAQP</sequence>
<feature type="domain" description="FAD-binding PCMH-type" evidence="3">
    <location>
        <begin position="1"/>
        <end position="216"/>
    </location>
</feature>
<evidence type="ECO:0000256" key="1">
    <source>
        <dbReference type="ARBA" id="ARBA00022630"/>
    </source>
</evidence>
<dbReference type="Gene3D" id="3.30.43.10">
    <property type="entry name" value="Uridine Diphospho-n-acetylenolpyruvylglucosamine Reductase, domain 2"/>
    <property type="match status" value="1"/>
</dbReference>
<dbReference type="InterPro" id="IPR051312">
    <property type="entry name" value="Diverse_Substr_Oxidored"/>
</dbReference>
<dbReference type="Pfam" id="PF00941">
    <property type="entry name" value="FAD_binding_5"/>
    <property type="match status" value="1"/>
</dbReference>